<dbReference type="Proteomes" id="UP001161497">
    <property type="component" value="Chromosome"/>
</dbReference>
<keyword evidence="2" id="KW-1185">Reference proteome</keyword>
<reference evidence="1" key="1">
    <citation type="submission" date="2023-03" db="EMBL/GenBank/DDBJ databases">
        <authorList>
            <person name="Cremers G."/>
            <person name="Picone N."/>
        </authorList>
    </citation>
    <scope>NUCLEOTIDE SEQUENCE</scope>
    <source>
        <strain evidence="1">Sample_alias</strain>
    </source>
</reference>
<dbReference type="EMBL" id="OX458932">
    <property type="protein sequence ID" value="CAI9085211.1"/>
    <property type="molecule type" value="Genomic_DNA"/>
</dbReference>
<accession>A0ABM9IC30</accession>
<organism evidence="1 2">
    <name type="scientific">Candidatus Methylacidiphilum fumarolicum</name>
    <dbReference type="NCBI Taxonomy" id="591154"/>
    <lineage>
        <taxon>Bacteria</taxon>
        <taxon>Pseudomonadati</taxon>
        <taxon>Verrucomicrobiota</taxon>
        <taxon>Methylacidiphilae</taxon>
        <taxon>Methylacidiphilales</taxon>
        <taxon>Methylacidiphilaceae</taxon>
        <taxon>Methylacidiphilum (ex Ratnadevi et al. 2023)</taxon>
    </lineage>
</organism>
<gene>
    <name evidence="1" type="ORF">MFUM_0832</name>
</gene>
<dbReference type="RefSeq" id="WP_009060635.1">
    <property type="nucleotide sequence ID" value="NZ_LXNL01000007.1"/>
</dbReference>
<evidence type="ECO:0000313" key="2">
    <source>
        <dbReference type="Proteomes" id="UP001161497"/>
    </source>
</evidence>
<sequence>MGLAKLLEPSEAELDQTVLASHYDPGNLARFLQIHQTQKILSLVV</sequence>
<evidence type="ECO:0000313" key="1">
    <source>
        <dbReference type="EMBL" id="CAI9085211.1"/>
    </source>
</evidence>
<proteinExistence type="predicted"/>
<protein>
    <submittedName>
        <fullName evidence="1">Uncharacterized protein</fullName>
    </submittedName>
</protein>
<name>A0ABM9IC30_9BACT</name>